<dbReference type="STRING" id="3708.A0A078IFK8"/>
<dbReference type="GO" id="GO:0046854">
    <property type="term" value="P:phosphatidylinositol phosphate biosynthetic process"/>
    <property type="evidence" value="ECO:0007669"/>
    <property type="project" value="InterPro"/>
</dbReference>
<protein>
    <submittedName>
        <fullName evidence="4">BnaC06g02580D protein</fullName>
    </submittedName>
</protein>
<dbReference type="InterPro" id="IPR015433">
    <property type="entry name" value="PI3/4_kinase"/>
</dbReference>
<feature type="compositionally biased region" description="Low complexity" evidence="2">
    <location>
        <begin position="179"/>
        <end position="193"/>
    </location>
</feature>
<dbReference type="PANTHER" id="PTHR10048">
    <property type="entry name" value="PHOSPHATIDYLINOSITOL KINASE"/>
    <property type="match status" value="1"/>
</dbReference>
<dbReference type="Gramene" id="CDY48094">
    <property type="protein sequence ID" value="CDY48094"/>
    <property type="gene ID" value="GSBRNA2T00088787001"/>
</dbReference>
<evidence type="ECO:0000313" key="4">
    <source>
        <dbReference type="EMBL" id="CDY48094.1"/>
    </source>
</evidence>
<dbReference type="Proteomes" id="UP000028999">
    <property type="component" value="Unassembled WGS sequence"/>
</dbReference>
<evidence type="ECO:0000256" key="2">
    <source>
        <dbReference type="SAM" id="MobiDB-lite"/>
    </source>
</evidence>
<feature type="non-terminal residue" evidence="4">
    <location>
        <position position="1347"/>
    </location>
</feature>
<organism evidence="4 5">
    <name type="scientific">Brassica napus</name>
    <name type="common">Rape</name>
    <dbReference type="NCBI Taxonomy" id="3708"/>
    <lineage>
        <taxon>Eukaryota</taxon>
        <taxon>Viridiplantae</taxon>
        <taxon>Streptophyta</taxon>
        <taxon>Embryophyta</taxon>
        <taxon>Tracheophyta</taxon>
        <taxon>Spermatophyta</taxon>
        <taxon>Magnoliopsida</taxon>
        <taxon>eudicotyledons</taxon>
        <taxon>Gunneridae</taxon>
        <taxon>Pentapetalae</taxon>
        <taxon>rosids</taxon>
        <taxon>malvids</taxon>
        <taxon>Brassicales</taxon>
        <taxon>Brassicaceae</taxon>
        <taxon>Brassiceae</taxon>
        <taxon>Brassica</taxon>
    </lineage>
</organism>
<dbReference type="Pfam" id="PF19274">
    <property type="entry name" value="PI4K_N"/>
    <property type="match status" value="1"/>
</dbReference>
<sequence length="1347" mass="147435">MEALTELCDIIAENPKQFSEKLAWICGRCPQTEWLLAESPRVSRSHLNAVLAVARIISKNPESTDNRAKSAMNDFLSAVPASLRRSFWPHSFPSHYLSCAADLSPEFATEVARFTGEVVIAATSCGGGDGDGDPSIAKAFLVALSQNFPSILQSDGDKLITMLLDQFVVSRAPPSPKEQQNSANSDTSSAQSSPVSTNRYPSGKTEESKIAFRLITHILEKVKVDSKLQDQVRFIAKRQLQSMSAFLKSRKRDWNEQGPLLKTRVNAKLSVYQAVAKMKIKSLVSLETDGKTSKRLVLETLALLLDAADACLTSVWRKMKACEELFGSLLSGIAKIAVERGGQPLRVLLIRLKPLVLAVCAQPDQGALLESVFKTSCEIIESGWAKDRAPVDTFVMGLASSIRERNDYEEQVDREKQVPAVQLNVIRLLADLNVAVKKPEVADMILPLFIESLEEGDASAPSFLRLQLLDAVSRIATLGFEKSYRETVVLMTRSYLSKLSSVGSVESKTSAPEATTERIETLPAGFLTIANGLADTKLRSDYRHRLLSLCSDVGLAAESKSGGSGVDFLGPLLPAVAEICSDFDPTLDVEPSLLKLFRNLWFYIALFGLAPPILKASTPAGKSTSNSVNSGSMNAALQAVGGPYMWNTEWVLAVQRISQGTPPLVVSSVKWLEDELELNALHNPGSRRGNGNEKVASTQRLALSTALGGRVDVASMNTISGVKATYLLAVAFLEIIRFISNGGILNGDSSVSASRSAFSCVFEYLKTPNLTPAVSQCLTAIVHRSFETAVSWLEDRISLTGKDARNRELTTYAHACFLIKSMSQRDEHVRNISVNLLTQLRDKFPQVLWHSSCLDSLLFSVYDNTSSTVVNDPAWTAAVRSLYQKVVREWIIISLSYAPCTSQGLLQDKLCKANTWQRAQTTTDVVSLLSEIKIGTGKNEIWSGIRTANIPAVMAAAAAASGANLKVSESFNLEVLGTGVVSATVKCNHAGEIAGMRRLYNSIGGFQSGSAPSGFGGGLQRLISGAFSQAPQPEDDSFNEMLIARFVRLLQQFVNTAEKGGEVDKTQFRETCSQATALLLSNLGTESKTNVEGFSQLLRLLCWCPAYISTPDAMETGIFIWTWLVSAAPQLVSLVLAELVDAWIWTIDTKRGLFASDVRYSGPAAKLRPHLAPGEPEGSPESDPVDQIVAHRLWLGFLIDRFEVVRHNSTEQLLLLGRMLQRSTDLEWCFTRHPAAAGTFFSLMLLGLKFCSCQTQGNMQKFRSGLQLLEDRIYRTSLGWFAHQPEWYDVNIPNFCQSEALSVSVFVHFLSNELSELSPSDSKGKSREIGNLIDVTDQYHPVWGEMD</sequence>
<evidence type="ECO:0000256" key="1">
    <source>
        <dbReference type="ARBA" id="ARBA00006209"/>
    </source>
</evidence>
<accession>A0A078IFK8</accession>
<name>A0A078IFK8_BRANA</name>
<dbReference type="InterPro" id="IPR045495">
    <property type="entry name" value="PI4K_N"/>
</dbReference>
<dbReference type="PaxDb" id="3708-A0A078IFK8"/>
<gene>
    <name evidence="4" type="primary">BnaC06g02580D</name>
    <name evidence="4" type="ORF">GSBRNA2T00088787001</name>
</gene>
<proteinExistence type="inferred from homology"/>
<dbReference type="InterPro" id="IPR016024">
    <property type="entry name" value="ARM-type_fold"/>
</dbReference>
<comment type="similarity">
    <text evidence="1">Belongs to the PI3/PI4-kinase family. Type III PI4K subfamily.</text>
</comment>
<reference evidence="4 5" key="1">
    <citation type="journal article" date="2014" name="Science">
        <title>Plant genetics. Early allopolyploid evolution in the post-Neolithic Brassica napus oilseed genome.</title>
        <authorList>
            <person name="Chalhoub B."/>
            <person name="Denoeud F."/>
            <person name="Liu S."/>
            <person name="Parkin I.A."/>
            <person name="Tang H."/>
            <person name="Wang X."/>
            <person name="Chiquet J."/>
            <person name="Belcram H."/>
            <person name="Tong C."/>
            <person name="Samans B."/>
            <person name="Correa M."/>
            <person name="Da Silva C."/>
            <person name="Just J."/>
            <person name="Falentin C."/>
            <person name="Koh C.S."/>
            <person name="Le Clainche I."/>
            <person name="Bernard M."/>
            <person name="Bento P."/>
            <person name="Noel B."/>
            <person name="Labadie K."/>
            <person name="Alberti A."/>
            <person name="Charles M."/>
            <person name="Arnaud D."/>
            <person name="Guo H."/>
            <person name="Daviaud C."/>
            <person name="Alamery S."/>
            <person name="Jabbari K."/>
            <person name="Zhao M."/>
            <person name="Edger P.P."/>
            <person name="Chelaifa H."/>
            <person name="Tack D."/>
            <person name="Lassalle G."/>
            <person name="Mestiri I."/>
            <person name="Schnel N."/>
            <person name="Le Paslier M.C."/>
            <person name="Fan G."/>
            <person name="Renault V."/>
            <person name="Bayer P.E."/>
            <person name="Golicz A.A."/>
            <person name="Manoli S."/>
            <person name="Lee T.H."/>
            <person name="Thi V.H."/>
            <person name="Chalabi S."/>
            <person name="Hu Q."/>
            <person name="Fan C."/>
            <person name="Tollenaere R."/>
            <person name="Lu Y."/>
            <person name="Battail C."/>
            <person name="Shen J."/>
            <person name="Sidebottom C.H."/>
            <person name="Wang X."/>
            <person name="Canaguier A."/>
            <person name="Chauveau A."/>
            <person name="Berard A."/>
            <person name="Deniot G."/>
            <person name="Guan M."/>
            <person name="Liu Z."/>
            <person name="Sun F."/>
            <person name="Lim Y.P."/>
            <person name="Lyons E."/>
            <person name="Town C.D."/>
            <person name="Bancroft I."/>
            <person name="Wang X."/>
            <person name="Meng J."/>
            <person name="Ma J."/>
            <person name="Pires J.C."/>
            <person name="King G.J."/>
            <person name="Brunel D."/>
            <person name="Delourme R."/>
            <person name="Renard M."/>
            <person name="Aury J.M."/>
            <person name="Adams K.L."/>
            <person name="Batley J."/>
            <person name="Snowdon R.J."/>
            <person name="Tost J."/>
            <person name="Edwards D."/>
            <person name="Zhou Y."/>
            <person name="Hua W."/>
            <person name="Sharpe A.G."/>
            <person name="Paterson A.H."/>
            <person name="Guan C."/>
            <person name="Wincker P."/>
        </authorList>
    </citation>
    <scope>NUCLEOTIDE SEQUENCE [LARGE SCALE GENOMIC DNA]</scope>
    <source>
        <strain evidence="5">cv. Darmor-bzh</strain>
    </source>
</reference>
<keyword evidence="5" id="KW-1185">Reference proteome</keyword>
<dbReference type="OMA" id="MWNTEWV"/>
<feature type="domain" description="PI4-kinase N-terminal" evidence="3">
    <location>
        <begin position="212"/>
        <end position="1347"/>
    </location>
</feature>
<dbReference type="PANTHER" id="PTHR10048:SF110">
    <property type="entry name" value="1-PHOSPHATIDYLINOSITOL 4-KINASE"/>
    <property type="match status" value="1"/>
</dbReference>
<evidence type="ECO:0000259" key="3">
    <source>
        <dbReference type="Pfam" id="PF19274"/>
    </source>
</evidence>
<dbReference type="SUPFAM" id="SSF48371">
    <property type="entry name" value="ARM repeat"/>
    <property type="match status" value="1"/>
</dbReference>
<dbReference type="EMBL" id="LK032753">
    <property type="protein sequence ID" value="CDY48094.1"/>
    <property type="molecule type" value="Genomic_DNA"/>
</dbReference>
<feature type="region of interest" description="Disordered" evidence="2">
    <location>
        <begin position="172"/>
        <end position="204"/>
    </location>
</feature>
<evidence type="ECO:0000313" key="5">
    <source>
        <dbReference type="Proteomes" id="UP000028999"/>
    </source>
</evidence>